<reference evidence="1" key="1">
    <citation type="submission" date="2018-05" db="EMBL/GenBank/DDBJ databases">
        <title>Genome Comparison of Lactic Acid Bacteria Isolated from non-Wheat Sourdough.</title>
        <authorList>
            <person name="Rice T."/>
            <person name="Axel C."/>
            <person name="Lynch K.M."/>
            <person name="Benz C."/>
            <person name="Arendt E.K."/>
            <person name="Coffey A."/>
        </authorList>
    </citation>
    <scope>NUCLEOTIDE SEQUENCE</scope>
    <source>
        <strain evidence="1">TR055</strain>
    </source>
</reference>
<organism evidence="1 2">
    <name type="scientific">Levilactobacillus brevis</name>
    <name type="common">Lactobacillus brevis</name>
    <dbReference type="NCBI Taxonomy" id="1580"/>
    <lineage>
        <taxon>Bacteria</taxon>
        <taxon>Bacillati</taxon>
        <taxon>Bacillota</taxon>
        <taxon>Bacilli</taxon>
        <taxon>Lactobacillales</taxon>
        <taxon>Lactobacillaceae</taxon>
        <taxon>Levilactobacillus</taxon>
    </lineage>
</organism>
<dbReference type="RefSeq" id="WP_110139263.1">
    <property type="nucleotide sequence ID" value="NZ_QFDK01000012.1"/>
</dbReference>
<dbReference type="Proteomes" id="UP000785759">
    <property type="component" value="Unassembled WGS sequence"/>
</dbReference>
<dbReference type="EMBL" id="QFDK01000012">
    <property type="protein sequence ID" value="TOZ02656.1"/>
    <property type="molecule type" value="Genomic_DNA"/>
</dbReference>
<dbReference type="AlphaFoldDB" id="A0AAJ5KB54"/>
<proteinExistence type="predicted"/>
<sequence length="130" mass="13935">MIVDHAIIKQSGSDIDITIMDSTIAGAYDSALSDRPFSENRSYSGKTHIKFHGALKKGNMDIYIGKDMLTLMHAGLGAKGLVMIIVKAAGDDYIGAAKSLASAIQQTVKAGNVKTGVHFTIRHWTSIKKS</sequence>
<protein>
    <submittedName>
        <fullName evidence="1">Uncharacterized protein</fullName>
    </submittedName>
</protein>
<name>A0AAJ5KB54_LEVBR</name>
<accession>A0AAJ5KB54</accession>
<evidence type="ECO:0000313" key="2">
    <source>
        <dbReference type="Proteomes" id="UP000785759"/>
    </source>
</evidence>
<gene>
    <name evidence="1" type="ORF">DIS17_10475</name>
</gene>
<evidence type="ECO:0000313" key="1">
    <source>
        <dbReference type="EMBL" id="TOZ02656.1"/>
    </source>
</evidence>
<comment type="caution">
    <text evidence="1">The sequence shown here is derived from an EMBL/GenBank/DDBJ whole genome shotgun (WGS) entry which is preliminary data.</text>
</comment>